<comment type="caution">
    <text evidence="1">The sequence shown here is derived from an EMBL/GenBank/DDBJ whole genome shotgun (WGS) entry which is preliminary data.</text>
</comment>
<dbReference type="EMBL" id="JAFFGZ010000001">
    <property type="protein sequence ID" value="KAK4648625.1"/>
    <property type="molecule type" value="Genomic_DNA"/>
</dbReference>
<evidence type="ECO:0000313" key="2">
    <source>
        <dbReference type="Proteomes" id="UP001322138"/>
    </source>
</evidence>
<dbReference type="Proteomes" id="UP001322138">
    <property type="component" value="Unassembled WGS sequence"/>
</dbReference>
<evidence type="ECO:0000313" key="1">
    <source>
        <dbReference type="EMBL" id="KAK4648625.1"/>
    </source>
</evidence>
<gene>
    <name evidence="1" type="ORF">QC761_111885</name>
</gene>
<protein>
    <recommendedName>
        <fullName evidence="3">Transposase</fullName>
    </recommendedName>
</protein>
<dbReference type="RefSeq" id="XP_062737600.1">
    <property type="nucleotide sequence ID" value="XM_062874470.1"/>
</dbReference>
<organism evidence="1 2">
    <name type="scientific">Podospora bellae-mahoneyi</name>
    <dbReference type="NCBI Taxonomy" id="2093777"/>
    <lineage>
        <taxon>Eukaryota</taxon>
        <taxon>Fungi</taxon>
        <taxon>Dikarya</taxon>
        <taxon>Ascomycota</taxon>
        <taxon>Pezizomycotina</taxon>
        <taxon>Sordariomycetes</taxon>
        <taxon>Sordariomycetidae</taxon>
        <taxon>Sordariales</taxon>
        <taxon>Podosporaceae</taxon>
        <taxon>Podospora</taxon>
    </lineage>
</organism>
<proteinExistence type="predicted"/>
<dbReference type="GeneID" id="87893952"/>
<sequence length="180" mass="19431">MSRIAEVIMEVGLTPDCLSTAQHSCRSICSLLQRPVPMVGDVWFLGGPSTTTTTAACTDQIMMDRCGLRASKAGWLTGWFEGNLKIGHPTAIFVTDNTSQCEKTLRDAGQERGGTTQPVGHLNWCCKMQHPNEVAGKPVLDGFSAVDSRETGEVGRSFIGARLDQPRRASCLLLCSIECA</sequence>
<reference evidence="1 2" key="1">
    <citation type="journal article" date="2023" name="bioRxiv">
        <title>High-quality genome assemblies of four members of thePodospora anserinaspecies complex.</title>
        <authorList>
            <person name="Ament-Velasquez S.L."/>
            <person name="Vogan A.A."/>
            <person name="Wallerman O."/>
            <person name="Hartmann F."/>
            <person name="Gautier V."/>
            <person name="Silar P."/>
            <person name="Giraud T."/>
            <person name="Johannesson H."/>
        </authorList>
    </citation>
    <scope>NUCLEOTIDE SEQUENCE [LARGE SCALE GENOMIC DNA]</scope>
    <source>
        <strain evidence="1 2">CBS 112042</strain>
    </source>
</reference>
<name>A0ABR0FYS4_9PEZI</name>
<accession>A0ABR0FYS4</accession>
<keyword evidence="2" id="KW-1185">Reference proteome</keyword>
<evidence type="ECO:0008006" key="3">
    <source>
        <dbReference type="Google" id="ProtNLM"/>
    </source>
</evidence>